<gene>
    <name evidence="1" type="ORF">IE53DRAFT_364035</name>
</gene>
<evidence type="ECO:0000313" key="1">
    <source>
        <dbReference type="EMBL" id="PWN48281.1"/>
    </source>
</evidence>
<reference evidence="1 2" key="1">
    <citation type="journal article" date="2018" name="Mol. Biol. Evol.">
        <title>Broad Genomic Sampling Reveals a Smut Pathogenic Ancestry of the Fungal Clade Ustilaginomycotina.</title>
        <authorList>
            <person name="Kijpornyongpan T."/>
            <person name="Mondo S.J."/>
            <person name="Barry K."/>
            <person name="Sandor L."/>
            <person name="Lee J."/>
            <person name="Lipzen A."/>
            <person name="Pangilinan J."/>
            <person name="LaButti K."/>
            <person name="Hainaut M."/>
            <person name="Henrissat B."/>
            <person name="Grigoriev I.V."/>
            <person name="Spatafora J.W."/>
            <person name="Aime M.C."/>
        </authorList>
    </citation>
    <scope>NUCLEOTIDE SEQUENCE [LARGE SCALE GENOMIC DNA]</scope>
    <source>
        <strain evidence="1 2">SA 807</strain>
    </source>
</reference>
<name>A0ACD0NR43_9BASI</name>
<keyword evidence="2" id="KW-1185">Reference proteome</keyword>
<accession>A0ACD0NR43</accession>
<evidence type="ECO:0000313" key="2">
    <source>
        <dbReference type="Proteomes" id="UP000245626"/>
    </source>
</evidence>
<sequence>MDELTPGIPKSEYEQRRRKLMERLPESSVVVVLSGRMKSMSANIFYKFRQDSNFFYLTGFLEPDSALILEKKGSDPRGYRMTMFVQPRDDHNETWNGPRTGLDGCTDIFGSDLAFEMDPTVLASHLKSLVPSYNHVYVDPPVQPSVPRRLVKNGGGGSGGSGGGNILNYLSPPSTTGLDLFSRKTDFEVVVKMLGDTRKCHSLAKELDKLRFKKSDNELRVMKRAGEVSSLAMRETMGFVRPGCNESQLQSVFEYHCSMNGSQRPAYVPVVASGSNALTIHYINNDRIVQPGDLVCIDAGCELDGYASDITRAFPSDPSGRFSKPQADLYQAVLNVLKGCTKLATESQGYSLSELHRRSVEMLSVELRQLGFQLGTSTLERILYPHYIGHWLGIDLHDTPTVDRSTKLEKGVVVTVEPGVYVPIDDAFPKHFQGIGIRIEDDVAVGLDDNLILSSSSPREIVDVEATCSRFFDLREQNLESGQQPTRQRCST</sequence>
<dbReference type="Proteomes" id="UP000245626">
    <property type="component" value="Unassembled WGS sequence"/>
</dbReference>
<organism evidence="1 2">
    <name type="scientific">Violaceomyces palustris</name>
    <dbReference type="NCBI Taxonomy" id="1673888"/>
    <lineage>
        <taxon>Eukaryota</taxon>
        <taxon>Fungi</taxon>
        <taxon>Dikarya</taxon>
        <taxon>Basidiomycota</taxon>
        <taxon>Ustilaginomycotina</taxon>
        <taxon>Ustilaginomycetes</taxon>
        <taxon>Violaceomycetales</taxon>
        <taxon>Violaceomycetaceae</taxon>
        <taxon>Violaceomyces</taxon>
    </lineage>
</organism>
<proteinExistence type="predicted"/>
<protein>
    <submittedName>
        <fullName evidence="1">Uncharacterized protein</fullName>
    </submittedName>
</protein>
<dbReference type="EMBL" id="KZ820235">
    <property type="protein sequence ID" value="PWN48281.1"/>
    <property type="molecule type" value="Genomic_DNA"/>
</dbReference>